<dbReference type="InterPro" id="IPR052519">
    <property type="entry name" value="Euk-type_GlcNAc_Kinase"/>
</dbReference>
<proteinExistence type="predicted"/>
<feature type="region of interest" description="Disordered" evidence="1">
    <location>
        <begin position="1"/>
        <end position="26"/>
    </location>
</feature>
<comment type="caution">
    <text evidence="2">The sequence shown here is derived from an EMBL/GenBank/DDBJ whole genome shotgun (WGS) entry which is preliminary data.</text>
</comment>
<feature type="compositionally biased region" description="Basic and acidic residues" evidence="1">
    <location>
        <begin position="12"/>
        <end position="26"/>
    </location>
</feature>
<protein>
    <submittedName>
        <fullName evidence="2">Uncharacterized protein</fullName>
    </submittedName>
</protein>
<evidence type="ECO:0000313" key="2">
    <source>
        <dbReference type="EMBL" id="KAK6915139.1"/>
    </source>
</evidence>
<reference evidence="2 3" key="1">
    <citation type="submission" date="2023-12" db="EMBL/GenBank/DDBJ databases">
        <title>A high-quality genome assembly for Dillenia turbinata (Dilleniales).</title>
        <authorList>
            <person name="Chanderbali A."/>
        </authorList>
    </citation>
    <scope>NUCLEOTIDE SEQUENCE [LARGE SCALE GENOMIC DNA]</scope>
    <source>
        <strain evidence="2">LSX21</strain>
        <tissue evidence="2">Leaf</tissue>
    </source>
</reference>
<dbReference type="Proteomes" id="UP001370490">
    <property type="component" value="Unassembled WGS sequence"/>
</dbReference>
<dbReference type="EMBL" id="JBAMMX010000025">
    <property type="protein sequence ID" value="KAK6915139.1"/>
    <property type="molecule type" value="Genomic_DNA"/>
</dbReference>
<gene>
    <name evidence="2" type="ORF">RJ641_020256</name>
</gene>
<dbReference type="PANTHER" id="PTHR43190">
    <property type="entry name" value="N-ACETYL-D-GLUCOSAMINE KINASE"/>
    <property type="match status" value="1"/>
</dbReference>
<organism evidence="2 3">
    <name type="scientific">Dillenia turbinata</name>
    <dbReference type="NCBI Taxonomy" id="194707"/>
    <lineage>
        <taxon>Eukaryota</taxon>
        <taxon>Viridiplantae</taxon>
        <taxon>Streptophyta</taxon>
        <taxon>Embryophyta</taxon>
        <taxon>Tracheophyta</taxon>
        <taxon>Spermatophyta</taxon>
        <taxon>Magnoliopsida</taxon>
        <taxon>eudicotyledons</taxon>
        <taxon>Gunneridae</taxon>
        <taxon>Pentapetalae</taxon>
        <taxon>Dilleniales</taxon>
        <taxon>Dilleniaceae</taxon>
        <taxon>Dillenia</taxon>
    </lineage>
</organism>
<evidence type="ECO:0000313" key="3">
    <source>
        <dbReference type="Proteomes" id="UP001370490"/>
    </source>
</evidence>
<dbReference type="PANTHER" id="PTHR43190:SF3">
    <property type="entry name" value="N-ACETYL-D-GLUCOSAMINE KINASE"/>
    <property type="match status" value="1"/>
</dbReference>
<dbReference type="AlphaFoldDB" id="A0AAN8ULR5"/>
<keyword evidence="3" id="KW-1185">Reference proteome</keyword>
<accession>A0AAN8ULR5</accession>
<evidence type="ECO:0000256" key="1">
    <source>
        <dbReference type="SAM" id="MobiDB-lite"/>
    </source>
</evidence>
<feature type="compositionally biased region" description="Polar residues" evidence="1">
    <location>
        <begin position="1"/>
        <end position="11"/>
    </location>
</feature>
<name>A0AAN8ULR5_9MAGN</name>
<sequence length="202" mass="22881">MSMSNRIQASQTRERREKGEGGFETLDRHGRENQNIIRQMQFLMKNKFSTNREKEMKRYRNGEIWDFDQEMPVAEVILGLDGRTTSTMCICMPFIRFSDAPRPNPLPVLARVVAGCSNHNSVGDAEKKTGLLCEQENRREMMSNHALLLNSTKTAKGRGSNGGANLVHHPRDVENNAPPCLLARPIWLFESASIGFVFALLF</sequence>